<gene>
    <name evidence="4" type="ORF">scyTo_0013536</name>
</gene>
<dbReference type="GO" id="GO:0030042">
    <property type="term" value="P:actin filament depolymerization"/>
    <property type="evidence" value="ECO:0007669"/>
    <property type="project" value="InterPro"/>
</dbReference>
<dbReference type="STRING" id="75743.A0A401NYY5"/>
<protein>
    <recommendedName>
        <fullName evidence="3">ADF-H domain-containing protein</fullName>
    </recommendedName>
</protein>
<dbReference type="Pfam" id="PF00241">
    <property type="entry name" value="Cofilin_ADF"/>
    <property type="match status" value="1"/>
</dbReference>
<dbReference type="Proteomes" id="UP000288216">
    <property type="component" value="Unassembled WGS sequence"/>
</dbReference>
<evidence type="ECO:0000313" key="5">
    <source>
        <dbReference type="Proteomes" id="UP000288216"/>
    </source>
</evidence>
<dbReference type="InterPro" id="IPR002108">
    <property type="entry name" value="ADF-H"/>
</dbReference>
<evidence type="ECO:0000256" key="1">
    <source>
        <dbReference type="ARBA" id="ARBA00006844"/>
    </source>
</evidence>
<accession>A0A401NYY5</accession>
<organism evidence="4 5">
    <name type="scientific">Scyliorhinus torazame</name>
    <name type="common">Cloudy catshark</name>
    <name type="synonym">Catulus torazame</name>
    <dbReference type="NCBI Taxonomy" id="75743"/>
    <lineage>
        <taxon>Eukaryota</taxon>
        <taxon>Metazoa</taxon>
        <taxon>Chordata</taxon>
        <taxon>Craniata</taxon>
        <taxon>Vertebrata</taxon>
        <taxon>Chondrichthyes</taxon>
        <taxon>Elasmobranchii</taxon>
        <taxon>Galeomorphii</taxon>
        <taxon>Galeoidea</taxon>
        <taxon>Carcharhiniformes</taxon>
        <taxon>Scyliorhinidae</taxon>
        <taxon>Scyliorhinus</taxon>
    </lineage>
</organism>
<sequence length="159" mass="18315">MDSGIRIHDSVINTFSEMKLLSTKSGRKFLRLCISEDGKHVIEDLQFDIQQEKCEDKCEDHFLNFLKHLRNDSACVLIYDVSYETKNSLIKEDLVFVQWCPDQAPRKERMQLTTTIRLLKEKLDGIKASFQLNSRDDISRVILAEKLGPDVVKVEGVAV</sequence>
<dbReference type="OrthoDB" id="10249245at2759"/>
<dbReference type="InterPro" id="IPR017904">
    <property type="entry name" value="ADF/Cofilin"/>
</dbReference>
<comment type="similarity">
    <text evidence="1">Belongs to the actin-binding proteins ADF family.</text>
</comment>
<evidence type="ECO:0000313" key="4">
    <source>
        <dbReference type="EMBL" id="GCB66060.1"/>
    </source>
</evidence>
<keyword evidence="2" id="KW-0009">Actin-binding</keyword>
<reference evidence="4 5" key="1">
    <citation type="journal article" date="2018" name="Nat. Ecol. Evol.">
        <title>Shark genomes provide insights into elasmobranch evolution and the origin of vertebrates.</title>
        <authorList>
            <person name="Hara Y"/>
            <person name="Yamaguchi K"/>
            <person name="Onimaru K"/>
            <person name="Kadota M"/>
            <person name="Koyanagi M"/>
            <person name="Keeley SD"/>
            <person name="Tatsumi K"/>
            <person name="Tanaka K"/>
            <person name="Motone F"/>
            <person name="Kageyama Y"/>
            <person name="Nozu R"/>
            <person name="Adachi N"/>
            <person name="Nishimura O"/>
            <person name="Nakagawa R"/>
            <person name="Tanegashima C"/>
            <person name="Kiyatake I"/>
            <person name="Matsumoto R"/>
            <person name="Murakumo K"/>
            <person name="Nishida K"/>
            <person name="Terakita A"/>
            <person name="Kuratani S"/>
            <person name="Sato K"/>
            <person name="Hyodo S Kuraku.S."/>
        </authorList>
    </citation>
    <scope>NUCLEOTIDE SEQUENCE [LARGE SCALE GENOMIC DNA]</scope>
</reference>
<dbReference type="InterPro" id="IPR029006">
    <property type="entry name" value="ADF-H/Gelsolin-like_dom_sf"/>
</dbReference>
<proteinExistence type="inferred from homology"/>
<dbReference type="SMART" id="SM00102">
    <property type="entry name" value="ADF"/>
    <property type="match status" value="1"/>
</dbReference>
<dbReference type="PANTHER" id="PTHR11913">
    <property type="entry name" value="COFILIN-RELATED"/>
    <property type="match status" value="1"/>
</dbReference>
<dbReference type="OMA" id="CYETANS"/>
<comment type="caution">
    <text evidence="4">The sequence shown here is derived from an EMBL/GenBank/DDBJ whole genome shotgun (WGS) entry which is preliminary data.</text>
</comment>
<evidence type="ECO:0000259" key="3">
    <source>
        <dbReference type="PROSITE" id="PS51263"/>
    </source>
</evidence>
<dbReference type="GO" id="GO:0015629">
    <property type="term" value="C:actin cytoskeleton"/>
    <property type="evidence" value="ECO:0007669"/>
    <property type="project" value="InterPro"/>
</dbReference>
<name>A0A401NYY5_SCYTO</name>
<feature type="domain" description="ADF-H" evidence="3">
    <location>
        <begin position="4"/>
        <end position="148"/>
    </location>
</feature>
<keyword evidence="5" id="KW-1185">Reference proteome</keyword>
<dbReference type="AlphaFoldDB" id="A0A401NYY5"/>
<dbReference type="EMBL" id="BFAA01006950">
    <property type="protein sequence ID" value="GCB66060.1"/>
    <property type="molecule type" value="Genomic_DNA"/>
</dbReference>
<evidence type="ECO:0000256" key="2">
    <source>
        <dbReference type="ARBA" id="ARBA00023203"/>
    </source>
</evidence>
<dbReference type="Gene3D" id="3.40.20.10">
    <property type="entry name" value="Severin"/>
    <property type="match status" value="1"/>
</dbReference>
<dbReference type="GO" id="GO:0003779">
    <property type="term" value="F:actin binding"/>
    <property type="evidence" value="ECO:0007669"/>
    <property type="project" value="UniProtKB-KW"/>
</dbReference>
<dbReference type="SUPFAM" id="SSF55753">
    <property type="entry name" value="Actin depolymerizing proteins"/>
    <property type="match status" value="1"/>
</dbReference>
<dbReference type="PROSITE" id="PS51263">
    <property type="entry name" value="ADF_H"/>
    <property type="match status" value="1"/>
</dbReference>